<reference evidence="2" key="1">
    <citation type="journal article" date="2022" name="bioRxiv">
        <title>Sequencing and chromosome-scale assembly of the giantPleurodeles waltlgenome.</title>
        <authorList>
            <person name="Brown T."/>
            <person name="Elewa A."/>
            <person name="Iarovenko S."/>
            <person name="Subramanian E."/>
            <person name="Araus A.J."/>
            <person name="Petzold A."/>
            <person name="Susuki M."/>
            <person name="Suzuki K.-i.T."/>
            <person name="Hayashi T."/>
            <person name="Toyoda A."/>
            <person name="Oliveira C."/>
            <person name="Osipova E."/>
            <person name="Leigh N.D."/>
            <person name="Simon A."/>
            <person name="Yun M.H."/>
        </authorList>
    </citation>
    <scope>NUCLEOTIDE SEQUENCE</scope>
    <source>
        <strain evidence="2">20211129_DDA</strain>
        <tissue evidence="2">Liver</tissue>
    </source>
</reference>
<dbReference type="Gene3D" id="1.20.5.340">
    <property type="match status" value="1"/>
</dbReference>
<sequence>MKTTQGADNPSKYAKAGLIATCSFPSTQSTQAQEQELTSPSQPTRAGGYRRRRKGKEENNKQTRTDKKGDKKHKKRGETEQKRELADLENVRPYRTSRKALIGQPLQTAKARPGSKPNQKPASKPAQQLLFSEALHHKRLTPTTTGPHASPPSTEPITMSDKEHSTTMERILQEITTVSRRMEGMDASITSLTLETKSMRSDIAGFQSRVTGLEQRMGSLEAQATASQDRDQDLLHLRSKLTDMEDRSRRDNIRLLGIPENKEGTEMQAFLSSTLSKLTSLDFD</sequence>
<feature type="compositionally biased region" description="Polar residues" evidence="1">
    <location>
        <begin position="116"/>
        <end position="130"/>
    </location>
</feature>
<feature type="compositionally biased region" description="Basic and acidic residues" evidence="1">
    <location>
        <begin position="55"/>
        <end position="69"/>
    </location>
</feature>
<name>A0AAV7NGD1_PLEWA</name>
<feature type="compositionally biased region" description="Polar residues" evidence="1">
    <location>
        <begin position="24"/>
        <end position="44"/>
    </location>
</feature>
<accession>A0AAV7NGD1</accession>
<dbReference type="InterPro" id="IPR004244">
    <property type="entry name" value="Transposase_22"/>
</dbReference>
<keyword evidence="3" id="KW-1185">Reference proteome</keyword>
<dbReference type="PANTHER" id="PTHR11505">
    <property type="entry name" value="L1 TRANSPOSABLE ELEMENT-RELATED"/>
    <property type="match status" value="1"/>
</dbReference>
<feature type="compositionally biased region" description="Basic and acidic residues" evidence="1">
    <location>
        <begin position="77"/>
        <end position="92"/>
    </location>
</feature>
<protein>
    <submittedName>
        <fullName evidence="2">Uncharacterized protein</fullName>
    </submittedName>
</protein>
<gene>
    <name evidence="2" type="ORF">NDU88_002804</name>
</gene>
<dbReference type="AlphaFoldDB" id="A0AAV7NGD1"/>
<evidence type="ECO:0000313" key="2">
    <source>
        <dbReference type="EMBL" id="KAJ1114569.1"/>
    </source>
</evidence>
<dbReference type="Proteomes" id="UP001066276">
    <property type="component" value="Chromosome 8"/>
</dbReference>
<proteinExistence type="predicted"/>
<dbReference type="EMBL" id="JANPWB010000012">
    <property type="protein sequence ID" value="KAJ1114569.1"/>
    <property type="molecule type" value="Genomic_DNA"/>
</dbReference>
<organism evidence="2 3">
    <name type="scientific">Pleurodeles waltl</name>
    <name type="common">Iberian ribbed newt</name>
    <dbReference type="NCBI Taxonomy" id="8319"/>
    <lineage>
        <taxon>Eukaryota</taxon>
        <taxon>Metazoa</taxon>
        <taxon>Chordata</taxon>
        <taxon>Craniata</taxon>
        <taxon>Vertebrata</taxon>
        <taxon>Euteleostomi</taxon>
        <taxon>Amphibia</taxon>
        <taxon>Batrachia</taxon>
        <taxon>Caudata</taxon>
        <taxon>Salamandroidea</taxon>
        <taxon>Salamandridae</taxon>
        <taxon>Pleurodelinae</taxon>
        <taxon>Pleurodeles</taxon>
    </lineage>
</organism>
<feature type="region of interest" description="Disordered" evidence="1">
    <location>
        <begin position="24"/>
        <end position="165"/>
    </location>
</feature>
<evidence type="ECO:0000256" key="1">
    <source>
        <dbReference type="SAM" id="MobiDB-lite"/>
    </source>
</evidence>
<comment type="caution">
    <text evidence="2">The sequence shown here is derived from an EMBL/GenBank/DDBJ whole genome shotgun (WGS) entry which is preliminary data.</text>
</comment>
<evidence type="ECO:0000313" key="3">
    <source>
        <dbReference type="Proteomes" id="UP001066276"/>
    </source>
</evidence>